<comment type="similarity">
    <text evidence="2 3">Belongs to the LOG family.</text>
</comment>
<evidence type="ECO:0000256" key="2">
    <source>
        <dbReference type="ARBA" id="ARBA00006763"/>
    </source>
</evidence>
<name>A0A4R7CBC1_9HYPH</name>
<evidence type="ECO:0000256" key="1">
    <source>
        <dbReference type="ARBA" id="ARBA00000274"/>
    </source>
</evidence>
<organism evidence="4 5">
    <name type="scientific">Enterovirga rhinocerotis</name>
    <dbReference type="NCBI Taxonomy" id="1339210"/>
    <lineage>
        <taxon>Bacteria</taxon>
        <taxon>Pseudomonadati</taxon>
        <taxon>Pseudomonadota</taxon>
        <taxon>Alphaproteobacteria</taxon>
        <taxon>Hyphomicrobiales</taxon>
        <taxon>Methylobacteriaceae</taxon>
        <taxon>Enterovirga</taxon>
    </lineage>
</organism>
<dbReference type="GO" id="GO:0009691">
    <property type="term" value="P:cytokinin biosynthetic process"/>
    <property type="evidence" value="ECO:0007669"/>
    <property type="project" value="UniProtKB-UniRule"/>
</dbReference>
<gene>
    <name evidence="4" type="ORF">EV668_1663</name>
</gene>
<dbReference type="InterPro" id="IPR005269">
    <property type="entry name" value="LOG"/>
</dbReference>
<proteinExistence type="inferred from homology"/>
<dbReference type="Pfam" id="PF03641">
    <property type="entry name" value="Lysine_decarbox"/>
    <property type="match status" value="1"/>
</dbReference>
<reference evidence="4 5" key="1">
    <citation type="submission" date="2019-03" db="EMBL/GenBank/DDBJ databases">
        <title>Genomic Encyclopedia of Type Strains, Phase IV (KMG-IV): sequencing the most valuable type-strain genomes for metagenomic binning, comparative biology and taxonomic classification.</title>
        <authorList>
            <person name="Goeker M."/>
        </authorList>
    </citation>
    <scope>NUCLEOTIDE SEQUENCE [LARGE SCALE GENOMIC DNA]</scope>
    <source>
        <strain evidence="4 5">DSM 25903</strain>
    </source>
</reference>
<dbReference type="Gene3D" id="3.40.50.450">
    <property type="match status" value="1"/>
</dbReference>
<dbReference type="InterPro" id="IPR031100">
    <property type="entry name" value="LOG_fam"/>
</dbReference>
<dbReference type="RefSeq" id="WP_133769279.1">
    <property type="nucleotide sequence ID" value="NZ_SNZR01000011.1"/>
</dbReference>
<dbReference type="PANTHER" id="PTHR31223">
    <property type="entry name" value="LOG FAMILY PROTEIN YJL055W"/>
    <property type="match status" value="1"/>
</dbReference>
<keyword evidence="3" id="KW-0203">Cytokinin biosynthesis</keyword>
<dbReference type="PANTHER" id="PTHR31223:SF70">
    <property type="entry name" value="LOG FAMILY PROTEIN YJL055W"/>
    <property type="match status" value="1"/>
</dbReference>
<dbReference type="Proteomes" id="UP000295122">
    <property type="component" value="Unassembled WGS sequence"/>
</dbReference>
<dbReference type="SUPFAM" id="SSF102405">
    <property type="entry name" value="MCP/YpsA-like"/>
    <property type="match status" value="1"/>
</dbReference>
<dbReference type="EMBL" id="SNZR01000011">
    <property type="protein sequence ID" value="TDR94376.1"/>
    <property type="molecule type" value="Genomic_DNA"/>
</dbReference>
<keyword evidence="5" id="KW-1185">Reference proteome</keyword>
<accession>A0A4R7CBC1</accession>
<dbReference type="NCBIfam" id="TIGR00730">
    <property type="entry name" value="Rossman fold protein, TIGR00730 family"/>
    <property type="match status" value="1"/>
</dbReference>
<dbReference type="GO" id="GO:0005829">
    <property type="term" value="C:cytosol"/>
    <property type="evidence" value="ECO:0007669"/>
    <property type="project" value="TreeGrafter"/>
</dbReference>
<comment type="catalytic activity">
    <reaction evidence="1">
        <text>AMP + H2O = D-ribose 5-phosphate + adenine</text>
        <dbReference type="Rhea" id="RHEA:20129"/>
        <dbReference type="ChEBI" id="CHEBI:15377"/>
        <dbReference type="ChEBI" id="CHEBI:16708"/>
        <dbReference type="ChEBI" id="CHEBI:78346"/>
        <dbReference type="ChEBI" id="CHEBI:456215"/>
        <dbReference type="EC" id="3.2.2.4"/>
    </reaction>
</comment>
<dbReference type="EC" id="3.2.2.n1" evidence="3"/>
<dbReference type="GO" id="GO:0008714">
    <property type="term" value="F:AMP nucleosidase activity"/>
    <property type="evidence" value="ECO:0007669"/>
    <property type="project" value="UniProtKB-EC"/>
</dbReference>
<dbReference type="OrthoDB" id="9801098at2"/>
<evidence type="ECO:0000256" key="3">
    <source>
        <dbReference type="RuleBase" id="RU363015"/>
    </source>
</evidence>
<protein>
    <recommendedName>
        <fullName evidence="3">Cytokinin riboside 5'-monophosphate phosphoribohydrolase</fullName>
        <ecNumber evidence="3">3.2.2.n1</ecNumber>
    </recommendedName>
</protein>
<sequence length="215" mass="23435">MRDEKSADLAHRTRGSASRLGSVCVYCGSSPGADPAFAAAAEELGRRFAESEIELVYGGGNIGLMGTVARATLDAGGRVTGIIPDFLKRAERMLDDVQELIVVPDMHTRKQLMFERADAFVAMPGGIGTLEELIEQMTWAQLGRHRKPILLLDIGGFWRPLLTLIGHMGDQGFIRPGLELTYLVAETPADVLPMLEQAMPPPSETAQDELVTERF</sequence>
<keyword evidence="3" id="KW-0378">Hydrolase</keyword>
<comment type="caution">
    <text evidence="4">The sequence shown here is derived from an EMBL/GenBank/DDBJ whole genome shotgun (WGS) entry which is preliminary data.</text>
</comment>
<dbReference type="AlphaFoldDB" id="A0A4R7CBC1"/>
<evidence type="ECO:0000313" key="5">
    <source>
        <dbReference type="Proteomes" id="UP000295122"/>
    </source>
</evidence>
<evidence type="ECO:0000313" key="4">
    <source>
        <dbReference type="EMBL" id="TDR94376.1"/>
    </source>
</evidence>